<sequence length="230" mass="26485">MLTIDKYAYNNEIASWSPSVKGLLWLVGMIIAFQPILLLKIVFLPIAVIYTLHVVHVTLHQYLKWFYAVIPFVALSIIGIAFTMSPSPKNVYGAIHLFGNYFGLAKSMMPMTLELSFRIITAIVCTYWFALTTPFQQIILLFKHLHFPSLLIEETLLMYRFIFIFVDSFEQIYRAQELRFGYASLGLSVHSAAILGKMLFEQVIINYQKMTYALDAKIFQGEFAVQENKI</sequence>
<keyword evidence="7" id="KW-1185">Reference proteome</keyword>
<evidence type="ECO:0000256" key="5">
    <source>
        <dbReference type="SAM" id="Phobius"/>
    </source>
</evidence>
<reference evidence="6 7" key="1">
    <citation type="journal article" date="2015" name="Genome Announc.">
        <title>Expanding the biotechnology potential of lactobacilli through comparative genomics of 213 strains and associated genera.</title>
        <authorList>
            <person name="Sun Z."/>
            <person name="Harris H.M."/>
            <person name="McCann A."/>
            <person name="Guo C."/>
            <person name="Argimon S."/>
            <person name="Zhang W."/>
            <person name="Yang X."/>
            <person name="Jeffery I.B."/>
            <person name="Cooney J.C."/>
            <person name="Kagawa T.F."/>
            <person name="Liu W."/>
            <person name="Song Y."/>
            <person name="Salvetti E."/>
            <person name="Wrobel A."/>
            <person name="Rasinkangas P."/>
            <person name="Parkhill J."/>
            <person name="Rea M.C."/>
            <person name="O'Sullivan O."/>
            <person name="Ritari J."/>
            <person name="Douillard F.P."/>
            <person name="Paul Ross R."/>
            <person name="Yang R."/>
            <person name="Briner A.E."/>
            <person name="Felis G.E."/>
            <person name="de Vos W.M."/>
            <person name="Barrangou R."/>
            <person name="Klaenhammer T.R."/>
            <person name="Caufield P.W."/>
            <person name="Cui Y."/>
            <person name="Zhang H."/>
            <person name="O'Toole P.W."/>
        </authorList>
    </citation>
    <scope>NUCLEOTIDE SEQUENCE [LARGE SCALE GENOMIC DNA]</scope>
    <source>
        <strain evidence="6 7">DSM 15814</strain>
    </source>
</reference>
<dbReference type="GO" id="GO:0043190">
    <property type="term" value="C:ATP-binding cassette (ABC) transporter complex"/>
    <property type="evidence" value="ECO:0007669"/>
    <property type="project" value="TreeGrafter"/>
</dbReference>
<evidence type="ECO:0000256" key="1">
    <source>
        <dbReference type="ARBA" id="ARBA00004141"/>
    </source>
</evidence>
<dbReference type="InterPro" id="IPR052770">
    <property type="entry name" value="Cobalt_transport_CbiQ"/>
</dbReference>
<evidence type="ECO:0000256" key="4">
    <source>
        <dbReference type="ARBA" id="ARBA00023136"/>
    </source>
</evidence>
<comment type="caution">
    <text evidence="6">The sequence shown here is derived from an EMBL/GenBank/DDBJ whole genome shotgun (WGS) entry which is preliminary data.</text>
</comment>
<proteinExistence type="predicted"/>
<dbReference type="STRING" id="1114972.FD35_GL002197"/>
<dbReference type="RefSeq" id="WP_017262895.1">
    <property type="nucleotide sequence ID" value="NZ_AUAW01000006.1"/>
</dbReference>
<dbReference type="Pfam" id="PF02361">
    <property type="entry name" value="CbiQ"/>
    <property type="match status" value="1"/>
</dbReference>
<keyword evidence="3 5" id="KW-1133">Transmembrane helix</keyword>
<name>A0A0R1RHF7_9LACO</name>
<dbReference type="PATRIC" id="fig|1114972.6.peg.2248"/>
<keyword evidence="2 5" id="KW-0812">Transmembrane</keyword>
<evidence type="ECO:0000313" key="6">
    <source>
        <dbReference type="EMBL" id="KRL56156.1"/>
    </source>
</evidence>
<organism evidence="6 7">
    <name type="scientific">Furfurilactobacillus rossiae DSM 15814</name>
    <dbReference type="NCBI Taxonomy" id="1114972"/>
    <lineage>
        <taxon>Bacteria</taxon>
        <taxon>Bacillati</taxon>
        <taxon>Bacillota</taxon>
        <taxon>Bacilli</taxon>
        <taxon>Lactobacillales</taxon>
        <taxon>Lactobacillaceae</taxon>
        <taxon>Furfurilactobacillus</taxon>
    </lineage>
</organism>
<evidence type="ECO:0000256" key="3">
    <source>
        <dbReference type="ARBA" id="ARBA00022989"/>
    </source>
</evidence>
<feature type="transmembrane region" description="Helical" evidence="5">
    <location>
        <begin position="115"/>
        <end position="135"/>
    </location>
</feature>
<dbReference type="eggNOG" id="COG0619">
    <property type="taxonomic scope" value="Bacteria"/>
</dbReference>
<dbReference type="InterPro" id="IPR003339">
    <property type="entry name" value="ABC/ECF_trnsptr_transmembrane"/>
</dbReference>
<dbReference type="CDD" id="cd16914">
    <property type="entry name" value="EcfT"/>
    <property type="match status" value="1"/>
</dbReference>
<dbReference type="AlphaFoldDB" id="A0A0R1RHF7"/>
<dbReference type="OrthoDB" id="9815246at2"/>
<dbReference type="GO" id="GO:0006824">
    <property type="term" value="P:cobalt ion transport"/>
    <property type="evidence" value="ECO:0007669"/>
    <property type="project" value="TreeGrafter"/>
</dbReference>
<gene>
    <name evidence="6" type="ORF">FD35_GL002197</name>
</gene>
<keyword evidence="4 5" id="KW-0472">Membrane</keyword>
<feature type="transmembrane region" description="Helical" evidence="5">
    <location>
        <begin position="23"/>
        <end position="53"/>
    </location>
</feature>
<dbReference type="EMBL" id="AZFF01000005">
    <property type="protein sequence ID" value="KRL56156.1"/>
    <property type="molecule type" value="Genomic_DNA"/>
</dbReference>
<protein>
    <submittedName>
        <fullName evidence="6">Cobalt ABC transporter, permease protein CbiQ</fullName>
    </submittedName>
</protein>
<comment type="subcellular location">
    <subcellularLocation>
        <location evidence="1">Membrane</location>
        <topology evidence="1">Multi-pass membrane protein</topology>
    </subcellularLocation>
</comment>
<feature type="transmembrane region" description="Helical" evidence="5">
    <location>
        <begin position="65"/>
        <end position="84"/>
    </location>
</feature>
<dbReference type="PANTHER" id="PTHR43723">
    <property type="entry name" value="COBALT TRANSPORT PROTEIN CBIQ"/>
    <property type="match status" value="1"/>
</dbReference>
<evidence type="ECO:0000313" key="7">
    <source>
        <dbReference type="Proteomes" id="UP000051999"/>
    </source>
</evidence>
<evidence type="ECO:0000256" key="2">
    <source>
        <dbReference type="ARBA" id="ARBA00022692"/>
    </source>
</evidence>
<accession>A0A0R1RHF7</accession>
<dbReference type="Proteomes" id="UP000051999">
    <property type="component" value="Unassembled WGS sequence"/>
</dbReference>
<dbReference type="PANTHER" id="PTHR43723:SF1">
    <property type="entry name" value="COBALT TRANSPORT PROTEIN CBIQ"/>
    <property type="match status" value="1"/>
</dbReference>